<dbReference type="EMBL" id="FNFX01000001">
    <property type="protein sequence ID" value="SDK16754.1"/>
    <property type="molecule type" value="Genomic_DNA"/>
</dbReference>
<dbReference type="Proteomes" id="UP000198629">
    <property type="component" value="Unassembled WGS sequence"/>
</dbReference>
<keyword evidence="1" id="KW-0805">Transcription regulation</keyword>
<evidence type="ECO:0000256" key="3">
    <source>
        <dbReference type="ARBA" id="ARBA00023163"/>
    </source>
</evidence>
<sequence length="211" mass="22502">MNDSVTPRKRGRPAAFDYDMALEQAMLVFWQHGYEGASLSTLMAAMQMNKASIYAAYGDKEALFRKVVERYTQGPASFITTALQQPAAVLVIRALLEGAAGMLTADQHPAGCLVTKGALACSAEAGPVQGLLSGYRKATEVLLTQRFERAQSERDLSAEIDAAALAKLVMTVHQGMTVQAVSGASASELLTVARMAIQMMEASYAFMAAKG</sequence>
<accession>A0A1G8ZQA2</accession>
<name>A0A1G8ZQA2_9PROT</name>
<feature type="DNA-binding region" description="H-T-H motif" evidence="4">
    <location>
        <begin position="38"/>
        <end position="57"/>
    </location>
</feature>
<protein>
    <submittedName>
        <fullName evidence="6">Transcriptional regulator, TetR family</fullName>
    </submittedName>
</protein>
<dbReference type="Pfam" id="PF00440">
    <property type="entry name" value="TetR_N"/>
    <property type="match status" value="1"/>
</dbReference>
<dbReference type="PANTHER" id="PTHR47506">
    <property type="entry name" value="TRANSCRIPTIONAL REGULATORY PROTEIN"/>
    <property type="match status" value="1"/>
</dbReference>
<dbReference type="InterPro" id="IPR011075">
    <property type="entry name" value="TetR_C"/>
</dbReference>
<evidence type="ECO:0000313" key="7">
    <source>
        <dbReference type="Proteomes" id="UP000198629"/>
    </source>
</evidence>
<keyword evidence="2 4" id="KW-0238">DNA-binding</keyword>
<organism evidence="6 7">
    <name type="scientific">Methylophilus rhizosphaerae</name>
    <dbReference type="NCBI Taxonomy" id="492660"/>
    <lineage>
        <taxon>Bacteria</taxon>
        <taxon>Pseudomonadati</taxon>
        <taxon>Pseudomonadota</taxon>
        <taxon>Betaproteobacteria</taxon>
        <taxon>Nitrosomonadales</taxon>
        <taxon>Methylophilaceae</taxon>
        <taxon>Methylophilus</taxon>
    </lineage>
</organism>
<dbReference type="Gene3D" id="1.10.357.10">
    <property type="entry name" value="Tetracycline Repressor, domain 2"/>
    <property type="match status" value="1"/>
</dbReference>
<dbReference type="RefSeq" id="WP_091469177.1">
    <property type="nucleotide sequence ID" value="NZ_FNFX01000001.1"/>
</dbReference>
<keyword evidence="3" id="KW-0804">Transcription</keyword>
<keyword evidence="7" id="KW-1185">Reference proteome</keyword>
<dbReference type="SUPFAM" id="SSF46689">
    <property type="entry name" value="Homeodomain-like"/>
    <property type="match status" value="1"/>
</dbReference>
<dbReference type="PANTHER" id="PTHR47506:SF1">
    <property type="entry name" value="HTH-TYPE TRANSCRIPTIONAL REGULATOR YJDC"/>
    <property type="match status" value="1"/>
</dbReference>
<dbReference type="PROSITE" id="PS50977">
    <property type="entry name" value="HTH_TETR_2"/>
    <property type="match status" value="1"/>
</dbReference>
<evidence type="ECO:0000259" key="5">
    <source>
        <dbReference type="PROSITE" id="PS50977"/>
    </source>
</evidence>
<dbReference type="Gene3D" id="1.10.10.60">
    <property type="entry name" value="Homeodomain-like"/>
    <property type="match status" value="1"/>
</dbReference>
<dbReference type="GO" id="GO:0003677">
    <property type="term" value="F:DNA binding"/>
    <property type="evidence" value="ECO:0007669"/>
    <property type="project" value="UniProtKB-UniRule"/>
</dbReference>
<evidence type="ECO:0000313" key="6">
    <source>
        <dbReference type="EMBL" id="SDK16754.1"/>
    </source>
</evidence>
<gene>
    <name evidence="6" type="ORF">SAMN05192566_0430</name>
</gene>
<dbReference type="Pfam" id="PF16925">
    <property type="entry name" value="TetR_C_13"/>
    <property type="match status" value="1"/>
</dbReference>
<dbReference type="InterPro" id="IPR036271">
    <property type="entry name" value="Tet_transcr_reg_TetR-rel_C_sf"/>
</dbReference>
<dbReference type="SUPFAM" id="SSF48498">
    <property type="entry name" value="Tetracyclin repressor-like, C-terminal domain"/>
    <property type="match status" value="1"/>
</dbReference>
<feature type="domain" description="HTH tetR-type" evidence="5">
    <location>
        <begin position="15"/>
        <end position="75"/>
    </location>
</feature>
<evidence type="ECO:0000256" key="4">
    <source>
        <dbReference type="PROSITE-ProRule" id="PRU00335"/>
    </source>
</evidence>
<proteinExistence type="predicted"/>
<evidence type="ECO:0000256" key="1">
    <source>
        <dbReference type="ARBA" id="ARBA00023015"/>
    </source>
</evidence>
<dbReference type="OrthoDB" id="270177at2"/>
<evidence type="ECO:0000256" key="2">
    <source>
        <dbReference type="ARBA" id="ARBA00023125"/>
    </source>
</evidence>
<dbReference type="STRING" id="492660.SAMN05192566_0430"/>
<dbReference type="AlphaFoldDB" id="A0A1G8ZQA2"/>
<dbReference type="InterPro" id="IPR009057">
    <property type="entry name" value="Homeodomain-like_sf"/>
</dbReference>
<reference evidence="7" key="1">
    <citation type="submission" date="2016-10" db="EMBL/GenBank/DDBJ databases">
        <authorList>
            <person name="Varghese N."/>
            <person name="Submissions S."/>
        </authorList>
    </citation>
    <scope>NUCLEOTIDE SEQUENCE [LARGE SCALE GENOMIC DNA]</scope>
    <source>
        <strain evidence="7">CBMB127</strain>
    </source>
</reference>
<dbReference type="InterPro" id="IPR001647">
    <property type="entry name" value="HTH_TetR"/>
</dbReference>